<sequence length="53" mass="5985">MAFDGSIENIKCITEHEDYGAISNKAVLLQVAPLIKNKYGRTYRRRAGISENE</sequence>
<dbReference type="EMBL" id="CACRXK020007407">
    <property type="protein sequence ID" value="CAB4012163.1"/>
    <property type="molecule type" value="Genomic_DNA"/>
</dbReference>
<dbReference type="AlphaFoldDB" id="A0A6S7I626"/>
<comment type="caution">
    <text evidence="1">The sequence shown here is derived from an EMBL/GenBank/DDBJ whole genome shotgun (WGS) entry which is preliminary data.</text>
</comment>
<dbReference type="Proteomes" id="UP001152795">
    <property type="component" value="Unassembled WGS sequence"/>
</dbReference>
<name>A0A6S7I626_PARCT</name>
<gene>
    <name evidence="1" type="ORF">PACLA_8A010627</name>
</gene>
<proteinExistence type="predicted"/>
<keyword evidence="2" id="KW-1185">Reference proteome</keyword>
<organism evidence="1 2">
    <name type="scientific">Paramuricea clavata</name>
    <name type="common">Red gorgonian</name>
    <name type="synonym">Violescent sea-whip</name>
    <dbReference type="NCBI Taxonomy" id="317549"/>
    <lineage>
        <taxon>Eukaryota</taxon>
        <taxon>Metazoa</taxon>
        <taxon>Cnidaria</taxon>
        <taxon>Anthozoa</taxon>
        <taxon>Octocorallia</taxon>
        <taxon>Malacalcyonacea</taxon>
        <taxon>Plexauridae</taxon>
        <taxon>Paramuricea</taxon>
    </lineage>
</organism>
<reference evidence="1" key="1">
    <citation type="submission" date="2020-04" db="EMBL/GenBank/DDBJ databases">
        <authorList>
            <person name="Alioto T."/>
            <person name="Alioto T."/>
            <person name="Gomez Garrido J."/>
        </authorList>
    </citation>
    <scope>NUCLEOTIDE SEQUENCE</scope>
    <source>
        <strain evidence="1">A484AB</strain>
    </source>
</reference>
<evidence type="ECO:0000313" key="1">
    <source>
        <dbReference type="EMBL" id="CAB4012163.1"/>
    </source>
</evidence>
<evidence type="ECO:0000313" key="2">
    <source>
        <dbReference type="Proteomes" id="UP001152795"/>
    </source>
</evidence>
<protein>
    <submittedName>
        <fullName evidence="1">Uncharacterized protein</fullName>
    </submittedName>
</protein>
<accession>A0A6S7I626</accession>